<comment type="similarity">
    <text evidence="5">Belongs to the UreE family.</text>
</comment>
<dbReference type="GO" id="GO:0005737">
    <property type="term" value="C:cytoplasm"/>
    <property type="evidence" value="ECO:0007669"/>
    <property type="project" value="UniProtKB-SubCell"/>
</dbReference>
<dbReference type="Pfam" id="PF05194">
    <property type="entry name" value="UreE_C"/>
    <property type="match status" value="1"/>
</dbReference>
<evidence type="ECO:0000313" key="7">
    <source>
        <dbReference type="EMBL" id="RYC11751.1"/>
    </source>
</evidence>
<dbReference type="SUPFAM" id="SSF69737">
    <property type="entry name" value="Urease metallochaperone UreE, C-terminal domain"/>
    <property type="match status" value="1"/>
</dbReference>
<proteinExistence type="inferred from homology"/>
<dbReference type="Gene3D" id="2.60.260.20">
    <property type="entry name" value="Urease metallochaperone UreE, N-terminal domain"/>
    <property type="match status" value="1"/>
</dbReference>
<evidence type="ECO:0000256" key="1">
    <source>
        <dbReference type="ARBA" id="ARBA00004496"/>
    </source>
</evidence>
<dbReference type="RefSeq" id="WP_129332187.1">
    <property type="nucleotide sequence ID" value="NZ_SDVB01000238.1"/>
</dbReference>
<dbReference type="InterPro" id="IPR012406">
    <property type="entry name" value="UreE"/>
</dbReference>
<accession>A0A4Q2T1H5</accession>
<dbReference type="CDD" id="cd00571">
    <property type="entry name" value="UreE"/>
    <property type="match status" value="1"/>
</dbReference>
<dbReference type="GO" id="GO:0051082">
    <property type="term" value="F:unfolded protein binding"/>
    <property type="evidence" value="ECO:0007669"/>
    <property type="project" value="UniProtKB-UniRule"/>
</dbReference>
<dbReference type="Pfam" id="PF02814">
    <property type="entry name" value="UreE_N"/>
    <property type="match status" value="1"/>
</dbReference>
<dbReference type="GO" id="GO:0065003">
    <property type="term" value="P:protein-containing complex assembly"/>
    <property type="evidence" value="ECO:0007669"/>
    <property type="project" value="InterPro"/>
</dbReference>
<protein>
    <recommendedName>
        <fullName evidence="5">Urease accessory protein UreE</fullName>
    </recommendedName>
</protein>
<dbReference type="InterPro" id="IPR007864">
    <property type="entry name" value="UreE_C_dom"/>
</dbReference>
<dbReference type="SUPFAM" id="SSF69287">
    <property type="entry name" value="Urease metallochaperone UreE, N-terminal domain"/>
    <property type="match status" value="1"/>
</dbReference>
<dbReference type="InterPro" id="IPR036118">
    <property type="entry name" value="UreE_N_sf"/>
</dbReference>
<reference evidence="7 8" key="1">
    <citation type="submission" date="2019-01" db="EMBL/GenBank/DDBJ databases">
        <authorList>
            <person name="Deng T."/>
        </authorList>
    </citation>
    <scope>NUCLEOTIDE SEQUENCE [LARGE SCALE GENOMIC DNA]</scope>
    <source>
        <strain evidence="7 8">F8825</strain>
    </source>
</reference>
<evidence type="ECO:0000256" key="2">
    <source>
        <dbReference type="ARBA" id="ARBA00022490"/>
    </source>
</evidence>
<keyword evidence="2 5" id="KW-0963">Cytoplasm</keyword>
<gene>
    <name evidence="5 7" type="primary">ureE</name>
    <name evidence="7" type="ORF">EUU22_11795</name>
</gene>
<evidence type="ECO:0000256" key="3">
    <source>
        <dbReference type="ARBA" id="ARBA00022596"/>
    </source>
</evidence>
<keyword evidence="8" id="KW-1185">Reference proteome</keyword>
<evidence type="ECO:0000256" key="5">
    <source>
        <dbReference type="HAMAP-Rule" id="MF_00822"/>
    </source>
</evidence>
<sequence>MQRITTYLSAGTSAALPVGTVVLAHDERHLRRKLLHLTDGDMVMLDLKEPVVFGDGDRLVLDNGDQVEIRAAKEPLYEIVPRDALHLAELAWHLGNRHMSAQIEADRILILRDRVIREMIELLGARVVEIVEAFQPMRGAYHTHGDNNGHVHGGRE</sequence>
<comment type="subcellular location">
    <subcellularLocation>
        <location evidence="1 5">Cytoplasm</location>
    </subcellularLocation>
</comment>
<dbReference type="InterPro" id="IPR004029">
    <property type="entry name" value="UreE_N"/>
</dbReference>
<comment type="function">
    <text evidence="5">Involved in urease metallocenter assembly. Binds nickel. Probably functions as a nickel donor during metallocenter assembly.</text>
</comment>
<dbReference type="OrthoDB" id="9802215at2"/>
<dbReference type="GO" id="GO:0016151">
    <property type="term" value="F:nickel cation binding"/>
    <property type="evidence" value="ECO:0007669"/>
    <property type="project" value="UniProtKB-UniRule"/>
</dbReference>
<dbReference type="HAMAP" id="MF_00822">
    <property type="entry name" value="UreE"/>
    <property type="match status" value="1"/>
</dbReference>
<name>A0A4Q2T1H5_9HYPH</name>
<dbReference type="NCBIfam" id="NF009760">
    <property type="entry name" value="PRK13261.2-6"/>
    <property type="match status" value="1"/>
</dbReference>
<dbReference type="Proteomes" id="UP000291088">
    <property type="component" value="Unassembled WGS sequence"/>
</dbReference>
<evidence type="ECO:0000259" key="6">
    <source>
        <dbReference type="SMART" id="SM00988"/>
    </source>
</evidence>
<comment type="caution">
    <text evidence="7">The sequence shown here is derived from an EMBL/GenBank/DDBJ whole genome shotgun (WGS) entry which is preliminary data.</text>
</comment>
<dbReference type="SMART" id="SM00988">
    <property type="entry name" value="UreE_N"/>
    <property type="match status" value="1"/>
</dbReference>
<dbReference type="EMBL" id="SDVB01000238">
    <property type="protein sequence ID" value="RYC11751.1"/>
    <property type="molecule type" value="Genomic_DNA"/>
</dbReference>
<keyword evidence="3 5" id="KW-0533">Nickel</keyword>
<feature type="domain" description="UreE urease accessory N-terminal" evidence="6">
    <location>
        <begin position="3"/>
        <end position="67"/>
    </location>
</feature>
<organism evidence="7 8">
    <name type="scientific">Ciceribacter ferrooxidans</name>
    <dbReference type="NCBI Taxonomy" id="2509717"/>
    <lineage>
        <taxon>Bacteria</taxon>
        <taxon>Pseudomonadati</taxon>
        <taxon>Pseudomonadota</taxon>
        <taxon>Alphaproteobacteria</taxon>
        <taxon>Hyphomicrobiales</taxon>
        <taxon>Rhizobiaceae</taxon>
        <taxon>Ciceribacter</taxon>
    </lineage>
</organism>
<evidence type="ECO:0000256" key="4">
    <source>
        <dbReference type="ARBA" id="ARBA00023186"/>
    </source>
</evidence>
<dbReference type="AlphaFoldDB" id="A0A4Q2T1H5"/>
<keyword evidence="4 5" id="KW-0143">Chaperone</keyword>
<dbReference type="Gene3D" id="3.30.70.790">
    <property type="entry name" value="UreE, C-terminal domain"/>
    <property type="match status" value="1"/>
</dbReference>
<evidence type="ECO:0000313" key="8">
    <source>
        <dbReference type="Proteomes" id="UP000291088"/>
    </source>
</evidence>
<dbReference type="GO" id="GO:0019627">
    <property type="term" value="P:urea metabolic process"/>
    <property type="evidence" value="ECO:0007669"/>
    <property type="project" value="InterPro"/>
</dbReference>
<dbReference type="PIRSF" id="PIRSF036402">
    <property type="entry name" value="Ureas_acces_UreE"/>
    <property type="match status" value="1"/>
</dbReference>
<dbReference type="GO" id="GO:0006457">
    <property type="term" value="P:protein folding"/>
    <property type="evidence" value="ECO:0007669"/>
    <property type="project" value="InterPro"/>
</dbReference>